<keyword evidence="2" id="KW-1185">Reference proteome</keyword>
<organism evidence="1 2">
    <name type="scientific">Purpureocillium lavendulum</name>
    <dbReference type="NCBI Taxonomy" id="1247861"/>
    <lineage>
        <taxon>Eukaryota</taxon>
        <taxon>Fungi</taxon>
        <taxon>Dikarya</taxon>
        <taxon>Ascomycota</taxon>
        <taxon>Pezizomycotina</taxon>
        <taxon>Sordariomycetes</taxon>
        <taxon>Hypocreomycetidae</taxon>
        <taxon>Hypocreales</taxon>
        <taxon>Ophiocordycipitaceae</taxon>
        <taxon>Purpureocillium</taxon>
    </lineage>
</organism>
<name>A0AB34G4G7_9HYPO</name>
<evidence type="ECO:0000313" key="2">
    <source>
        <dbReference type="Proteomes" id="UP001163105"/>
    </source>
</evidence>
<dbReference type="Proteomes" id="UP001163105">
    <property type="component" value="Unassembled WGS sequence"/>
</dbReference>
<evidence type="ECO:0008006" key="3">
    <source>
        <dbReference type="Google" id="ProtNLM"/>
    </source>
</evidence>
<evidence type="ECO:0000313" key="1">
    <source>
        <dbReference type="EMBL" id="KAJ6446369.1"/>
    </source>
</evidence>
<protein>
    <recommendedName>
        <fullName evidence="3">SNF2 N-terminal domain-containing protein</fullName>
    </recommendedName>
</protein>
<comment type="caution">
    <text evidence="1">The sequence shown here is derived from an EMBL/GenBank/DDBJ whole genome shotgun (WGS) entry which is preliminary data.</text>
</comment>
<gene>
    <name evidence="1" type="ORF">O9K51_01142</name>
</gene>
<dbReference type="AlphaFoldDB" id="A0AB34G4G7"/>
<proteinExistence type="predicted"/>
<dbReference type="EMBL" id="JAQHRD010000001">
    <property type="protein sequence ID" value="KAJ6446369.1"/>
    <property type="molecule type" value="Genomic_DNA"/>
</dbReference>
<sequence>MTQCTARLGITDTCQASTGSPRMVAVSSRTRRLSRLCYVFRDPGIGKTSQSLAIGVCMLLDVAKSDVGDGIVKEGIAVF</sequence>
<accession>A0AB34G4G7</accession>
<reference evidence="1" key="1">
    <citation type="submission" date="2023-01" db="EMBL/GenBank/DDBJ databases">
        <title>The growth and conidiation of Purpureocillium lavendulum are regulated by nitrogen source and histone H3K14 acetylation.</title>
        <authorList>
            <person name="Tang P."/>
            <person name="Han J."/>
            <person name="Zhang C."/>
            <person name="Tang P."/>
            <person name="Qi F."/>
            <person name="Zhang K."/>
            <person name="Liang L."/>
        </authorList>
    </citation>
    <scope>NUCLEOTIDE SEQUENCE</scope>
    <source>
        <strain evidence="1">YMF1.00683</strain>
    </source>
</reference>